<sequence>MIEPQDSVKPLAYLDHNILDLFTEPKCLLGKDSDLFKLLKNEVQVVYSPITLEEIYRSIVNGKSNTYGLAFLNVLKELDAQFITLINENGKTINTIFRSWEEPLVHFNYYVENNYLDKFIKPLKNNLFAIYGGIKDYKKFETEQLENFENILIFIESLLNYLQIFENKDEYICAEIKKYKEELPKLRAEKLKYESHIKLSIQHLEESNRTQAANKNFRESLKINHDKLQKIEFPNVLNQIWEMLQKNNPQLENLELDKFFQLQKDINSEKEYYIFEKVNQIYTMLNMIGYYQDEGLHKEKRFIASFSDMSHASYGCFCEYLFTRDKAFSKKTAVAYEYLNIATQIFTIDIN</sequence>
<dbReference type="RefSeq" id="WP_016659352.1">
    <property type="nucleotide sequence ID" value="NZ_BBSF01000022.1"/>
</dbReference>
<dbReference type="EMBL" id="AYET01000002">
    <property type="protein sequence ID" value="ESK48818.1"/>
    <property type="molecule type" value="Genomic_DNA"/>
</dbReference>
<gene>
    <name evidence="1" type="ORF">P253_01477</name>
</gene>
<organism evidence="1 2">
    <name type="scientific">Acinetobacter indicus CIP 110367</name>
    <dbReference type="NCBI Taxonomy" id="1341679"/>
    <lineage>
        <taxon>Bacteria</taxon>
        <taxon>Pseudomonadati</taxon>
        <taxon>Pseudomonadota</taxon>
        <taxon>Gammaproteobacteria</taxon>
        <taxon>Moraxellales</taxon>
        <taxon>Moraxellaceae</taxon>
        <taxon>Acinetobacter</taxon>
    </lineage>
</organism>
<dbReference type="Proteomes" id="UP000018415">
    <property type="component" value="Unassembled WGS sequence"/>
</dbReference>
<comment type="caution">
    <text evidence="1">The sequence shown here is derived from an EMBL/GenBank/DDBJ whole genome shotgun (WGS) entry which is preliminary data.</text>
</comment>
<dbReference type="PATRIC" id="fig|1341679.3.peg.1448"/>
<accession>V2U424</accession>
<dbReference type="OrthoDB" id="7031670at2"/>
<dbReference type="AlphaFoldDB" id="V2U424"/>
<protein>
    <submittedName>
        <fullName evidence="1">Uncharacterized protein</fullName>
    </submittedName>
</protein>
<keyword evidence="2" id="KW-1185">Reference proteome</keyword>
<evidence type="ECO:0000313" key="1">
    <source>
        <dbReference type="EMBL" id="ESK48818.1"/>
    </source>
</evidence>
<name>V2U424_9GAMM</name>
<proteinExistence type="predicted"/>
<reference evidence="1 2" key="1">
    <citation type="submission" date="2013-10" db="EMBL/GenBank/DDBJ databases">
        <title>The Genome Sequence of Acinetobacter indicus CIP 110367.</title>
        <authorList>
            <consortium name="The Broad Institute Genomics Platform"/>
            <consortium name="The Broad Institute Genome Sequencing Center for Infectious Disease"/>
            <person name="Cerqueira G."/>
            <person name="Feldgarden M."/>
            <person name="Courvalin P."/>
            <person name="Grillot-Courvalin C."/>
            <person name="Clermont D."/>
            <person name="Rocha E."/>
            <person name="Yoon E.-J."/>
            <person name="Nemec A."/>
            <person name="Young S.K."/>
            <person name="Zeng Q."/>
            <person name="Gargeya S."/>
            <person name="Fitzgerald M."/>
            <person name="Abouelleil A."/>
            <person name="Alvarado L."/>
            <person name="Berlin A.M."/>
            <person name="Chapman S.B."/>
            <person name="Gainer-Dewar J."/>
            <person name="Goldberg J."/>
            <person name="Gnerre S."/>
            <person name="Griggs A."/>
            <person name="Gujja S."/>
            <person name="Hansen M."/>
            <person name="Howarth C."/>
            <person name="Imamovic A."/>
            <person name="Ireland A."/>
            <person name="Larimer J."/>
            <person name="McCowan C."/>
            <person name="Murphy C."/>
            <person name="Pearson M."/>
            <person name="Poon T.W."/>
            <person name="Priest M."/>
            <person name="Roberts A."/>
            <person name="Saif S."/>
            <person name="Shea T."/>
            <person name="Sykes S."/>
            <person name="Wortman J."/>
            <person name="Nusbaum C."/>
            <person name="Birren B."/>
        </authorList>
    </citation>
    <scope>NUCLEOTIDE SEQUENCE [LARGE SCALE GENOMIC DNA]</scope>
    <source>
        <strain evidence="1 2">CIP 110367</strain>
    </source>
</reference>
<evidence type="ECO:0000313" key="2">
    <source>
        <dbReference type="Proteomes" id="UP000018415"/>
    </source>
</evidence>
<dbReference type="HOGENOM" id="CLU_063003_0_0_6"/>
<dbReference type="eggNOG" id="ENOG502ZKPQ">
    <property type="taxonomic scope" value="Bacteria"/>
</dbReference>